<protein>
    <submittedName>
        <fullName evidence="2">Zn-ribbon domain-containing OB-fold protein</fullName>
    </submittedName>
</protein>
<evidence type="ECO:0000259" key="1">
    <source>
        <dbReference type="Pfam" id="PF01796"/>
    </source>
</evidence>
<dbReference type="InterPro" id="IPR002878">
    <property type="entry name" value="ChsH2_C"/>
</dbReference>
<name>A0ABW3VM99_9PSEU</name>
<accession>A0ABW3VM99</accession>
<dbReference type="PANTHER" id="PTHR34075">
    <property type="entry name" value="BLR3430 PROTEIN"/>
    <property type="match status" value="1"/>
</dbReference>
<keyword evidence="3" id="KW-1185">Reference proteome</keyword>
<evidence type="ECO:0000313" key="3">
    <source>
        <dbReference type="Proteomes" id="UP001597182"/>
    </source>
</evidence>
<dbReference type="PANTHER" id="PTHR34075:SF5">
    <property type="entry name" value="BLR3430 PROTEIN"/>
    <property type="match status" value="1"/>
</dbReference>
<comment type="caution">
    <text evidence="2">The sequence shown here is derived from an EMBL/GenBank/DDBJ whole genome shotgun (WGS) entry which is preliminary data.</text>
</comment>
<proteinExistence type="predicted"/>
<dbReference type="SUPFAM" id="SSF50249">
    <property type="entry name" value="Nucleic acid-binding proteins"/>
    <property type="match status" value="1"/>
</dbReference>
<dbReference type="Proteomes" id="UP001597182">
    <property type="component" value="Unassembled WGS sequence"/>
</dbReference>
<dbReference type="RefSeq" id="WP_013674623.1">
    <property type="nucleotide sequence ID" value="NZ_BAABKS010000005.1"/>
</dbReference>
<feature type="domain" description="ChsH2 C-terminal OB-fold" evidence="1">
    <location>
        <begin position="34"/>
        <end position="91"/>
    </location>
</feature>
<dbReference type="InterPro" id="IPR052513">
    <property type="entry name" value="Thioester_dehydratase-like"/>
</dbReference>
<reference evidence="3" key="1">
    <citation type="journal article" date="2019" name="Int. J. Syst. Evol. Microbiol.">
        <title>The Global Catalogue of Microorganisms (GCM) 10K type strain sequencing project: providing services to taxonomists for standard genome sequencing and annotation.</title>
        <authorList>
            <consortium name="The Broad Institute Genomics Platform"/>
            <consortium name="The Broad Institute Genome Sequencing Center for Infectious Disease"/>
            <person name="Wu L."/>
            <person name="Ma J."/>
        </authorList>
    </citation>
    <scope>NUCLEOTIDE SEQUENCE [LARGE SCALE GENOMIC DNA]</scope>
    <source>
        <strain evidence="3">CCUG 49018</strain>
    </source>
</reference>
<dbReference type="Pfam" id="PF01796">
    <property type="entry name" value="OB_ChsH2_C"/>
    <property type="match status" value="1"/>
</dbReference>
<sequence length="101" mass="10682">MTPDLHACAPCGHRWYLRREACPRCGSQRVSTAPASGPGTVAAVTVVHRAPREGHPPTPFGLCLVDLAEGVRVMCRCEPGLAPGAEVRVAIEGGLAWARRS</sequence>
<gene>
    <name evidence="2" type="ORF">ACFQ34_24170</name>
</gene>
<dbReference type="EMBL" id="JBHTMB010000222">
    <property type="protein sequence ID" value="MFD1236397.1"/>
    <property type="molecule type" value="Genomic_DNA"/>
</dbReference>
<dbReference type="InterPro" id="IPR012340">
    <property type="entry name" value="NA-bd_OB-fold"/>
</dbReference>
<organism evidence="2 3">
    <name type="scientific">Pseudonocardia benzenivorans</name>
    <dbReference type="NCBI Taxonomy" id="228005"/>
    <lineage>
        <taxon>Bacteria</taxon>
        <taxon>Bacillati</taxon>
        <taxon>Actinomycetota</taxon>
        <taxon>Actinomycetes</taxon>
        <taxon>Pseudonocardiales</taxon>
        <taxon>Pseudonocardiaceae</taxon>
        <taxon>Pseudonocardia</taxon>
    </lineage>
</organism>
<evidence type="ECO:0000313" key="2">
    <source>
        <dbReference type="EMBL" id="MFD1236397.1"/>
    </source>
</evidence>